<feature type="transmembrane region" description="Helical" evidence="7">
    <location>
        <begin position="230"/>
        <end position="255"/>
    </location>
</feature>
<evidence type="ECO:0000313" key="8">
    <source>
        <dbReference type="EMBL" id="ROQ21084.1"/>
    </source>
</evidence>
<proteinExistence type="inferred from homology"/>
<organism evidence="8 9">
    <name type="scientific">Marinimicrobium koreense</name>
    <dbReference type="NCBI Taxonomy" id="306545"/>
    <lineage>
        <taxon>Bacteria</taxon>
        <taxon>Pseudomonadati</taxon>
        <taxon>Pseudomonadota</taxon>
        <taxon>Gammaproteobacteria</taxon>
        <taxon>Cellvibrionales</taxon>
        <taxon>Cellvibrionaceae</taxon>
        <taxon>Marinimicrobium</taxon>
    </lineage>
</organism>
<dbReference type="OrthoDB" id="9810876at2"/>
<keyword evidence="5 7" id="KW-1133">Transmembrane helix</keyword>
<evidence type="ECO:0000256" key="7">
    <source>
        <dbReference type="SAM" id="Phobius"/>
    </source>
</evidence>
<dbReference type="Proteomes" id="UP000273643">
    <property type="component" value="Unassembled WGS sequence"/>
</dbReference>
<feature type="transmembrane region" description="Helical" evidence="7">
    <location>
        <begin position="85"/>
        <end position="105"/>
    </location>
</feature>
<dbReference type="EMBL" id="RJUK01000001">
    <property type="protein sequence ID" value="ROQ21084.1"/>
    <property type="molecule type" value="Genomic_DNA"/>
</dbReference>
<evidence type="ECO:0000256" key="5">
    <source>
        <dbReference type="ARBA" id="ARBA00022989"/>
    </source>
</evidence>
<dbReference type="PANTHER" id="PTHR34184">
    <property type="entry name" value="UPF0718 PROTEIN YCGR"/>
    <property type="match status" value="1"/>
</dbReference>
<name>A0A3N1NMY9_9GAMM</name>
<dbReference type="GO" id="GO:0005886">
    <property type="term" value="C:plasma membrane"/>
    <property type="evidence" value="ECO:0007669"/>
    <property type="project" value="UniProtKB-SubCell"/>
</dbReference>
<sequence length="360" mass="36697">MVVLEQILNVALTAAPWLLAGLLAAALIKALIPEAALLRWVGGQGLASVSRAAVMGAPLPLCSCGAIPTAFALHRGGAGRGPTTAFLIGTPGIGVDSIAITYALLGPFMLVARATGAVVTAIATGLLVTLADHAPRTRSATSGHHEPKRHVGDEAGCCQSNTCGTRPVAAGSNAETTQTSLSRRLRDGLRYAFADLLDDISRWLAAGLVIAGILMALVPPQAMAEHGSGLPAMFLMAIVGIPLYLCATAATPIAAGMLVAGVSPGTALVFLLAAPITSMATLAVMRKEMGAAVMALYLLGILVSTVLVGLVADQTVQWLGIAPEAQVGATGELLPTWFEAVALAVLAALAITPLRRRVLF</sequence>
<dbReference type="PANTHER" id="PTHR34184:SF4">
    <property type="entry name" value="UPF0718 PROTEIN YCGR"/>
    <property type="match status" value="1"/>
</dbReference>
<keyword evidence="6 7" id="KW-0472">Membrane</keyword>
<evidence type="ECO:0008006" key="10">
    <source>
        <dbReference type="Google" id="ProtNLM"/>
    </source>
</evidence>
<comment type="subcellular location">
    <subcellularLocation>
        <location evidence="1">Cell membrane</location>
        <topology evidence="1">Multi-pass membrane protein</topology>
    </subcellularLocation>
</comment>
<feature type="transmembrane region" description="Helical" evidence="7">
    <location>
        <begin position="7"/>
        <end position="32"/>
    </location>
</feature>
<evidence type="ECO:0000313" key="9">
    <source>
        <dbReference type="Proteomes" id="UP000273643"/>
    </source>
</evidence>
<dbReference type="AlphaFoldDB" id="A0A3N1NMY9"/>
<dbReference type="InterPro" id="IPR005524">
    <property type="entry name" value="DUF318"/>
</dbReference>
<protein>
    <recommendedName>
        <fullName evidence="10">Permease</fullName>
    </recommendedName>
</protein>
<dbReference type="RefSeq" id="WP_123638132.1">
    <property type="nucleotide sequence ID" value="NZ_RJUK01000001.1"/>
</dbReference>
<comment type="similarity">
    <text evidence="2">Belongs to the UPF0718 family.</text>
</comment>
<evidence type="ECO:0000256" key="2">
    <source>
        <dbReference type="ARBA" id="ARBA00006386"/>
    </source>
</evidence>
<gene>
    <name evidence="8" type="ORF">EDC38_1705</name>
</gene>
<feature type="transmembrane region" description="Helical" evidence="7">
    <location>
        <begin position="292"/>
        <end position="312"/>
    </location>
</feature>
<evidence type="ECO:0000256" key="4">
    <source>
        <dbReference type="ARBA" id="ARBA00022692"/>
    </source>
</evidence>
<keyword evidence="9" id="KW-1185">Reference proteome</keyword>
<evidence type="ECO:0000256" key="6">
    <source>
        <dbReference type="ARBA" id="ARBA00023136"/>
    </source>
</evidence>
<keyword evidence="3" id="KW-1003">Cell membrane</keyword>
<comment type="caution">
    <text evidence="8">The sequence shown here is derived from an EMBL/GenBank/DDBJ whole genome shotgun (WGS) entry which is preliminary data.</text>
</comment>
<dbReference type="Pfam" id="PF03773">
    <property type="entry name" value="ArsP_1"/>
    <property type="match status" value="1"/>
</dbReference>
<evidence type="ECO:0000256" key="3">
    <source>
        <dbReference type="ARBA" id="ARBA00022475"/>
    </source>
</evidence>
<dbReference type="InterPro" id="IPR052923">
    <property type="entry name" value="UPF0718"/>
</dbReference>
<keyword evidence="4 7" id="KW-0812">Transmembrane</keyword>
<dbReference type="NCBIfam" id="NF033936">
    <property type="entry name" value="CuZnOut_SO0444"/>
    <property type="match status" value="1"/>
</dbReference>
<feature type="transmembrane region" description="Helical" evidence="7">
    <location>
        <begin position="200"/>
        <end position="218"/>
    </location>
</feature>
<accession>A0A3N1NMY9</accession>
<reference evidence="8 9" key="1">
    <citation type="submission" date="2018-11" db="EMBL/GenBank/DDBJ databases">
        <title>Genomic Encyclopedia of Type Strains, Phase IV (KMG-IV): sequencing the most valuable type-strain genomes for metagenomic binning, comparative biology and taxonomic classification.</title>
        <authorList>
            <person name="Goeker M."/>
        </authorList>
    </citation>
    <scope>NUCLEOTIDE SEQUENCE [LARGE SCALE GENOMIC DNA]</scope>
    <source>
        <strain evidence="8 9">DSM 16974</strain>
    </source>
</reference>
<feature type="transmembrane region" description="Helical" evidence="7">
    <location>
        <begin position="336"/>
        <end position="354"/>
    </location>
</feature>
<feature type="transmembrane region" description="Helical" evidence="7">
    <location>
        <begin position="52"/>
        <end position="73"/>
    </location>
</feature>
<evidence type="ECO:0000256" key="1">
    <source>
        <dbReference type="ARBA" id="ARBA00004651"/>
    </source>
</evidence>
<feature type="transmembrane region" description="Helical" evidence="7">
    <location>
        <begin position="267"/>
        <end position="285"/>
    </location>
</feature>